<comment type="caution">
    <text evidence="2">The sequence shown here is derived from an EMBL/GenBank/DDBJ whole genome shotgun (WGS) entry which is preliminary data.</text>
</comment>
<evidence type="ECO:0000259" key="1">
    <source>
        <dbReference type="Pfam" id="PF04296"/>
    </source>
</evidence>
<sequence length="99" mass="11864">MLEVKIYNSFKFASLKTQRMCVVCRQKYLQSTMMRLCVKNEKIEVFCGFGRSFYLCKECADKPKSVERILKSRKLNTQENQIQLKEIITLWQYQSKNLH</sequence>
<dbReference type="AlphaFoldDB" id="A0A3D8J3K5"/>
<name>A0A3D8J3K5_9HELI</name>
<feature type="domain" description="YlxR" evidence="1">
    <location>
        <begin position="19"/>
        <end position="76"/>
    </location>
</feature>
<protein>
    <submittedName>
        <fullName evidence="2">DUF448 domain-containing protein</fullName>
    </submittedName>
</protein>
<dbReference type="EMBL" id="NXLV01000002">
    <property type="protein sequence ID" value="RDU71735.1"/>
    <property type="molecule type" value="Genomic_DNA"/>
</dbReference>
<accession>A0A3D8J3K5</accession>
<dbReference type="RefSeq" id="WP_115568945.1">
    <property type="nucleotide sequence ID" value="NZ_NXLV01000002.1"/>
</dbReference>
<proteinExistence type="predicted"/>
<dbReference type="SUPFAM" id="SSF64376">
    <property type="entry name" value="YlxR-like"/>
    <property type="match status" value="1"/>
</dbReference>
<organism evidence="2 3">
    <name type="scientific">Helicobacter brantae</name>
    <dbReference type="NCBI Taxonomy" id="375927"/>
    <lineage>
        <taxon>Bacteria</taxon>
        <taxon>Pseudomonadati</taxon>
        <taxon>Campylobacterota</taxon>
        <taxon>Epsilonproteobacteria</taxon>
        <taxon>Campylobacterales</taxon>
        <taxon>Helicobacteraceae</taxon>
        <taxon>Helicobacter</taxon>
    </lineage>
</organism>
<gene>
    <name evidence="2" type="ORF">CQA58_01470</name>
</gene>
<dbReference type="Proteomes" id="UP000257045">
    <property type="component" value="Unassembled WGS sequence"/>
</dbReference>
<evidence type="ECO:0000313" key="2">
    <source>
        <dbReference type="EMBL" id="RDU71735.1"/>
    </source>
</evidence>
<dbReference type="Gene3D" id="3.30.1230.10">
    <property type="entry name" value="YlxR-like"/>
    <property type="match status" value="1"/>
</dbReference>
<dbReference type="Pfam" id="PF04296">
    <property type="entry name" value="YlxR"/>
    <property type="match status" value="1"/>
</dbReference>
<dbReference type="OrthoDB" id="5518171at2"/>
<keyword evidence="3" id="KW-1185">Reference proteome</keyword>
<dbReference type="InterPro" id="IPR007393">
    <property type="entry name" value="YlxR_dom"/>
</dbReference>
<reference evidence="2 3" key="1">
    <citation type="submission" date="2018-04" db="EMBL/GenBank/DDBJ databases">
        <title>Novel Campyloabacter and Helicobacter Species and Strains.</title>
        <authorList>
            <person name="Mannion A.J."/>
            <person name="Shen Z."/>
            <person name="Fox J.G."/>
        </authorList>
    </citation>
    <scope>NUCLEOTIDE SEQUENCE [LARGE SCALE GENOMIC DNA]</scope>
    <source>
        <strain evidence="2 3">MIT 04-9366</strain>
    </source>
</reference>
<evidence type="ECO:0000313" key="3">
    <source>
        <dbReference type="Proteomes" id="UP000257045"/>
    </source>
</evidence>
<dbReference type="InterPro" id="IPR035931">
    <property type="entry name" value="YlxR-like_sf"/>
</dbReference>